<keyword evidence="5" id="KW-1185">Reference proteome</keyword>
<dbReference type="RefSeq" id="WP_095266616.1">
    <property type="nucleotide sequence ID" value="NZ_NPBY01000058.1"/>
</dbReference>
<keyword evidence="1" id="KW-0812">Transmembrane</keyword>
<dbReference type="InterPro" id="IPR035238">
    <property type="entry name" value="DUF5345"/>
</dbReference>
<comment type="caution">
    <text evidence="3">The sequence shown here is derived from an EMBL/GenBank/DDBJ whole genome shotgun (WGS) entry which is preliminary data.</text>
</comment>
<evidence type="ECO:0000256" key="1">
    <source>
        <dbReference type="SAM" id="Phobius"/>
    </source>
</evidence>
<feature type="transmembrane region" description="Helical" evidence="1">
    <location>
        <begin position="81"/>
        <end position="99"/>
    </location>
</feature>
<evidence type="ECO:0000313" key="5">
    <source>
        <dbReference type="Proteomes" id="UP000435177"/>
    </source>
</evidence>
<evidence type="ECO:0000313" key="4">
    <source>
        <dbReference type="Proteomes" id="UP000215596"/>
    </source>
</evidence>
<sequence>MTNRPDHGDEQWPEEWTRDLQRLDQALGEGRSPSVEEFQMLAAHTQRRQRRRMKYELMLFVLTALLIVGGILMAALAVPAVLILIHVIGMLAGVTVLASSKELRTAGKKGFHE</sequence>
<dbReference type="Pfam" id="PF17280">
    <property type="entry name" value="DUF5345"/>
    <property type="match status" value="1"/>
</dbReference>
<evidence type="ECO:0000313" key="3">
    <source>
        <dbReference type="EMBL" id="PAD74357.1"/>
    </source>
</evidence>
<evidence type="ECO:0000313" key="2">
    <source>
        <dbReference type="EMBL" id="MUG66948.1"/>
    </source>
</evidence>
<reference evidence="2 5" key="2">
    <citation type="submission" date="2019-11" db="EMBL/GenBank/DDBJ databases">
        <title>Draft genome sequences of five Paenibacillus species of dairy origin.</title>
        <authorList>
            <person name="Olajide A.M."/>
            <person name="Chen S."/>
            <person name="Lapointe G."/>
        </authorList>
    </citation>
    <scope>NUCLEOTIDE SEQUENCE [LARGE SCALE GENOMIC DNA]</scope>
    <source>
        <strain evidence="2 5">3CS1</strain>
    </source>
</reference>
<accession>A0A268EMK9</accession>
<organism evidence="3 4">
    <name type="scientific">Paenibacillus campinasensis</name>
    <dbReference type="NCBI Taxonomy" id="66347"/>
    <lineage>
        <taxon>Bacteria</taxon>
        <taxon>Bacillati</taxon>
        <taxon>Bacillota</taxon>
        <taxon>Bacilli</taxon>
        <taxon>Bacillales</taxon>
        <taxon>Paenibacillaceae</taxon>
        <taxon>Paenibacillus</taxon>
    </lineage>
</organism>
<proteinExistence type="predicted"/>
<dbReference type="AlphaFoldDB" id="A0A268EMK9"/>
<keyword evidence="1" id="KW-0472">Membrane</keyword>
<protein>
    <submittedName>
        <fullName evidence="3">Uncharacterized protein</fullName>
    </submittedName>
</protein>
<gene>
    <name evidence="3" type="ORF">CHH67_18110</name>
    <name evidence="2" type="ORF">GNP94_13140</name>
</gene>
<dbReference type="Proteomes" id="UP000435177">
    <property type="component" value="Unassembled WGS sequence"/>
</dbReference>
<dbReference type="OrthoDB" id="2657339at2"/>
<keyword evidence="1" id="KW-1133">Transmembrane helix</keyword>
<dbReference type="Proteomes" id="UP000215596">
    <property type="component" value="Unassembled WGS sequence"/>
</dbReference>
<name>A0A268EMK9_9BACL</name>
<feature type="transmembrane region" description="Helical" evidence="1">
    <location>
        <begin position="57"/>
        <end position="75"/>
    </location>
</feature>
<dbReference type="EMBL" id="WOAA01000010">
    <property type="protein sequence ID" value="MUG66948.1"/>
    <property type="molecule type" value="Genomic_DNA"/>
</dbReference>
<dbReference type="EMBL" id="NPBY01000058">
    <property type="protein sequence ID" value="PAD74357.1"/>
    <property type="molecule type" value="Genomic_DNA"/>
</dbReference>
<reference evidence="3 4" key="1">
    <citation type="submission" date="2017-07" db="EMBL/GenBank/DDBJ databases">
        <title>Isolation and whole genome analysis of endospore-forming bacteria from heroin.</title>
        <authorList>
            <person name="Kalinowski J."/>
            <person name="Ahrens B."/>
            <person name="Al-Dilaimi A."/>
            <person name="Winkler A."/>
            <person name="Wibberg D."/>
            <person name="Schleenbecker U."/>
            <person name="Ruckert C."/>
            <person name="Wolfel R."/>
            <person name="Grass G."/>
        </authorList>
    </citation>
    <scope>NUCLEOTIDE SEQUENCE [LARGE SCALE GENOMIC DNA]</scope>
    <source>
        <strain evidence="3 4">7537-G1</strain>
    </source>
</reference>